<dbReference type="InterPro" id="IPR051015">
    <property type="entry name" value="EvgA-like"/>
</dbReference>
<keyword evidence="4" id="KW-1185">Reference proteome</keyword>
<reference evidence="3 4" key="1">
    <citation type="journal article" date="2015" name="Int. J. Syst. Evol. Microbiol.">
        <title>Carboxylicivirga linearis sp. nov., isolated from a sea cucumber culture pond.</title>
        <authorList>
            <person name="Wang F.Q."/>
            <person name="Zhou Y.X."/>
            <person name="Lin X.Z."/>
            <person name="Chen G.J."/>
            <person name="Du Z.J."/>
        </authorList>
    </citation>
    <scope>NUCLEOTIDE SEQUENCE [LARGE SCALE GENOMIC DNA]</scope>
    <source>
        <strain evidence="3 4">FB218</strain>
    </source>
</reference>
<dbReference type="SUPFAM" id="SSF52172">
    <property type="entry name" value="CheY-like"/>
    <property type="match status" value="1"/>
</dbReference>
<dbReference type="CDD" id="cd17535">
    <property type="entry name" value="REC_NarL-like"/>
    <property type="match status" value="1"/>
</dbReference>
<dbReference type="PROSITE" id="PS50110">
    <property type="entry name" value="RESPONSE_REGULATORY"/>
    <property type="match status" value="1"/>
</dbReference>
<evidence type="ECO:0000256" key="1">
    <source>
        <dbReference type="PROSITE-ProRule" id="PRU00169"/>
    </source>
</evidence>
<evidence type="ECO:0000313" key="4">
    <source>
        <dbReference type="Proteomes" id="UP000708576"/>
    </source>
</evidence>
<organism evidence="3 4">
    <name type="scientific">Carboxylicivirga linearis</name>
    <dbReference type="NCBI Taxonomy" id="1628157"/>
    <lineage>
        <taxon>Bacteria</taxon>
        <taxon>Pseudomonadati</taxon>
        <taxon>Bacteroidota</taxon>
        <taxon>Bacteroidia</taxon>
        <taxon>Marinilabiliales</taxon>
        <taxon>Marinilabiliaceae</taxon>
        <taxon>Carboxylicivirga</taxon>
    </lineage>
</organism>
<dbReference type="Gene3D" id="3.40.50.2300">
    <property type="match status" value="1"/>
</dbReference>
<sequence>MIGERQFNIIIADDHQDFIEGIKVLLLKHKSFKLIGEANSGKELLEHPQLYRADIAIIDINMPDLNGIDVGKQINFISPKVKLVAVSLYNDQVYLNDLISSGFRGFVSKIHIANQLGVVLGKVVQSQFAFPQEIKLTASRK</sequence>
<dbReference type="Proteomes" id="UP000708576">
    <property type="component" value="Unassembled WGS sequence"/>
</dbReference>
<dbReference type="InterPro" id="IPR058245">
    <property type="entry name" value="NreC/VraR/RcsB-like_REC"/>
</dbReference>
<dbReference type="EMBL" id="JAGUCO010000011">
    <property type="protein sequence ID" value="MBS2099465.1"/>
    <property type="molecule type" value="Genomic_DNA"/>
</dbReference>
<evidence type="ECO:0000313" key="3">
    <source>
        <dbReference type="EMBL" id="MBS2099465.1"/>
    </source>
</evidence>
<dbReference type="SMART" id="SM00448">
    <property type="entry name" value="REC"/>
    <property type="match status" value="1"/>
</dbReference>
<protein>
    <submittedName>
        <fullName evidence="3">Response regulator transcription factor</fullName>
    </submittedName>
</protein>
<evidence type="ECO:0000259" key="2">
    <source>
        <dbReference type="PROSITE" id="PS50110"/>
    </source>
</evidence>
<comment type="caution">
    <text evidence="3">The sequence shown here is derived from an EMBL/GenBank/DDBJ whole genome shotgun (WGS) entry which is preliminary data.</text>
</comment>
<dbReference type="Pfam" id="PF00072">
    <property type="entry name" value="Response_reg"/>
    <property type="match status" value="1"/>
</dbReference>
<dbReference type="RefSeq" id="WP_212216707.1">
    <property type="nucleotide sequence ID" value="NZ_JAGUCO010000011.1"/>
</dbReference>
<dbReference type="PANTHER" id="PTHR45566:SF2">
    <property type="entry name" value="NARL SUBFAMILY"/>
    <property type="match status" value="1"/>
</dbReference>
<accession>A0ABS5JX16</accession>
<keyword evidence="1" id="KW-0597">Phosphoprotein</keyword>
<feature type="domain" description="Response regulatory" evidence="2">
    <location>
        <begin position="8"/>
        <end position="124"/>
    </location>
</feature>
<name>A0ABS5JX16_9BACT</name>
<dbReference type="InterPro" id="IPR011006">
    <property type="entry name" value="CheY-like_superfamily"/>
</dbReference>
<dbReference type="InterPro" id="IPR001789">
    <property type="entry name" value="Sig_transdc_resp-reg_receiver"/>
</dbReference>
<dbReference type="PANTHER" id="PTHR45566">
    <property type="entry name" value="HTH-TYPE TRANSCRIPTIONAL REGULATOR YHJB-RELATED"/>
    <property type="match status" value="1"/>
</dbReference>
<feature type="modified residue" description="4-aspartylphosphate" evidence="1">
    <location>
        <position position="59"/>
    </location>
</feature>
<gene>
    <name evidence="3" type="ORF">KEM10_14310</name>
</gene>
<proteinExistence type="predicted"/>